<evidence type="ECO:0000256" key="2">
    <source>
        <dbReference type="ARBA" id="ARBA00010139"/>
    </source>
</evidence>
<feature type="domain" description="FAD/NAD(P)-binding" evidence="4">
    <location>
        <begin position="11"/>
        <end position="222"/>
    </location>
</feature>
<dbReference type="Gene3D" id="3.50.50.60">
    <property type="entry name" value="FAD/NAD(P)-binding domain"/>
    <property type="match status" value="2"/>
</dbReference>
<name>A0ABW2C1N2_9PSEU</name>
<dbReference type="Pfam" id="PF07992">
    <property type="entry name" value="Pyr_redox_2"/>
    <property type="match status" value="1"/>
</dbReference>
<dbReference type="InterPro" id="IPR001613">
    <property type="entry name" value="Flavin_amine_oxidase"/>
</dbReference>
<dbReference type="PANTHER" id="PTHR43872">
    <property type="entry name" value="MONOOXYGENASE, PUTATIVE (AFU_ORTHOLOGUE AFUA_8G02570)-RELATED"/>
    <property type="match status" value="1"/>
</dbReference>
<comment type="caution">
    <text evidence="5">The sequence shown here is derived from an EMBL/GenBank/DDBJ whole genome shotgun (WGS) entry which is preliminary data.</text>
</comment>
<dbReference type="RefSeq" id="WP_345393423.1">
    <property type="nucleotide sequence ID" value="NZ_BAABLA010000019.1"/>
</dbReference>
<evidence type="ECO:0000313" key="6">
    <source>
        <dbReference type="Proteomes" id="UP001596337"/>
    </source>
</evidence>
<evidence type="ECO:0000313" key="5">
    <source>
        <dbReference type="EMBL" id="MFC6869136.1"/>
    </source>
</evidence>
<organism evidence="5 6">
    <name type="scientific">Haloechinothrix salitolerans</name>
    <dbReference type="NCBI Taxonomy" id="926830"/>
    <lineage>
        <taxon>Bacteria</taxon>
        <taxon>Bacillati</taxon>
        <taxon>Actinomycetota</taxon>
        <taxon>Actinomycetes</taxon>
        <taxon>Pseudonocardiales</taxon>
        <taxon>Pseudonocardiaceae</taxon>
        <taxon>Haloechinothrix</taxon>
    </lineage>
</organism>
<dbReference type="InterPro" id="IPR051820">
    <property type="entry name" value="FAD-binding_MO"/>
</dbReference>
<dbReference type="PANTHER" id="PTHR43872:SF1">
    <property type="entry name" value="MONOOXYGENASE, PUTATIVE (AFU_ORTHOLOGUE AFUA_8G02570)-RELATED"/>
    <property type="match status" value="1"/>
</dbReference>
<evidence type="ECO:0000256" key="3">
    <source>
        <dbReference type="ARBA" id="ARBA00023033"/>
    </source>
</evidence>
<dbReference type="GO" id="GO:0004497">
    <property type="term" value="F:monooxygenase activity"/>
    <property type="evidence" value="ECO:0007669"/>
    <property type="project" value="UniProtKB-KW"/>
</dbReference>
<dbReference type="Proteomes" id="UP001596337">
    <property type="component" value="Unassembled WGS sequence"/>
</dbReference>
<sequence length="507" mass="56683">MQDTREVESVDVVIIGAGVSGIGAAKYMINDFPDRRVLLLESRASIGGTWDLFKYPGIRSDSDLHTYGYEFKPWRHESAIAEAPLIRDYLAETVEEHGLKDLLRLGHRVIAADWSSAEARWTLTVVVTNDAGVEREKTIKANWVFSATGYYNYDEGYTPHFDGREEFSGDILHPQHWPEDYDYSGKRVVVIGSGATAVTMIPAMLMGDGAAAHVTMLQRTPSYIVSLPRVDKLAVTLSKLFGAKWGYLLTRQKNIWLDYLFVSALTKYPNWGRKQLRKWALKELPANVDVDVHFNPPYAPWDQRLCVTPDGEFFAALRDGSADVVTDHIVRFTENGILLKSGKTLEADLVVTATGLNMQMLGGIQQTVDGNPVKVADTVLYRGALMSGVPNWAMMLGYTKASWTLRLANVCRFVSDVLRHMDANGHDIVVPIIPKGLGTEDLVDLSSGYMRRSLKDLPRQGTEMPWQMRTTFVKDNRLFKGHLIDENLRFSAHTAQAPDLTTVGADK</sequence>
<dbReference type="InterPro" id="IPR023753">
    <property type="entry name" value="FAD/NAD-binding_dom"/>
</dbReference>
<comment type="similarity">
    <text evidence="2">Belongs to the FAD-binding monooxygenase family.</text>
</comment>
<keyword evidence="3 5" id="KW-0503">Monooxygenase</keyword>
<proteinExistence type="inferred from homology"/>
<protein>
    <submittedName>
        <fullName evidence="5">Flavin-containing monooxygenase</fullName>
        <ecNumber evidence="5">1.14.13.-</ecNumber>
    </submittedName>
</protein>
<comment type="cofactor">
    <cofactor evidence="1">
        <name>FAD</name>
        <dbReference type="ChEBI" id="CHEBI:57692"/>
    </cofactor>
</comment>
<gene>
    <name evidence="5" type="ORF">ACFQGD_18490</name>
</gene>
<evidence type="ECO:0000259" key="4">
    <source>
        <dbReference type="Pfam" id="PF07992"/>
    </source>
</evidence>
<keyword evidence="5" id="KW-0560">Oxidoreductase</keyword>
<accession>A0ABW2C1N2</accession>
<dbReference type="EMBL" id="JBHSXX010000001">
    <property type="protein sequence ID" value="MFC6869136.1"/>
    <property type="molecule type" value="Genomic_DNA"/>
</dbReference>
<dbReference type="PRINTS" id="PR00757">
    <property type="entry name" value="AMINEOXDASEF"/>
</dbReference>
<keyword evidence="6" id="KW-1185">Reference proteome</keyword>
<evidence type="ECO:0000256" key="1">
    <source>
        <dbReference type="ARBA" id="ARBA00001974"/>
    </source>
</evidence>
<dbReference type="EC" id="1.14.13.-" evidence="5"/>
<reference evidence="6" key="1">
    <citation type="journal article" date="2019" name="Int. J. Syst. Evol. Microbiol.">
        <title>The Global Catalogue of Microorganisms (GCM) 10K type strain sequencing project: providing services to taxonomists for standard genome sequencing and annotation.</title>
        <authorList>
            <consortium name="The Broad Institute Genomics Platform"/>
            <consortium name="The Broad Institute Genome Sequencing Center for Infectious Disease"/>
            <person name="Wu L."/>
            <person name="Ma J."/>
        </authorList>
    </citation>
    <scope>NUCLEOTIDE SEQUENCE [LARGE SCALE GENOMIC DNA]</scope>
    <source>
        <strain evidence="6">KCTC 32255</strain>
    </source>
</reference>
<dbReference type="SUPFAM" id="SSF51905">
    <property type="entry name" value="FAD/NAD(P)-binding domain"/>
    <property type="match status" value="1"/>
</dbReference>
<dbReference type="InterPro" id="IPR036188">
    <property type="entry name" value="FAD/NAD-bd_sf"/>
</dbReference>